<protein>
    <recommendedName>
        <fullName evidence="5">AMP-binding enzyme C-terminal domain-containing protein</fullName>
    </recommendedName>
</protein>
<comment type="caution">
    <text evidence="6">The sequence shown here is derived from an EMBL/GenBank/DDBJ whole genome shotgun (WGS) entry which is preliminary data.</text>
</comment>
<evidence type="ECO:0000256" key="1">
    <source>
        <dbReference type="ARBA" id="ARBA00006432"/>
    </source>
</evidence>
<dbReference type="EMBL" id="JBHTEY010000004">
    <property type="protein sequence ID" value="MFC7615284.1"/>
    <property type="molecule type" value="Genomic_DNA"/>
</dbReference>
<evidence type="ECO:0000259" key="5">
    <source>
        <dbReference type="Pfam" id="PF13193"/>
    </source>
</evidence>
<proteinExistence type="inferred from homology"/>
<comment type="similarity">
    <text evidence="1">Belongs to the ATP-dependent AMP-binding enzyme family.</text>
</comment>
<accession>A0ABW2TQ28</accession>
<keyword evidence="2" id="KW-0436">Ligase</keyword>
<dbReference type="PANTHER" id="PTHR43859">
    <property type="entry name" value="ACYL-ACTIVATING ENZYME"/>
    <property type="match status" value="1"/>
</dbReference>
<dbReference type="Proteomes" id="UP001596512">
    <property type="component" value="Unassembled WGS sequence"/>
</dbReference>
<keyword evidence="4" id="KW-0443">Lipid metabolism</keyword>
<reference evidence="7" key="1">
    <citation type="journal article" date="2019" name="Int. J. Syst. Evol. Microbiol.">
        <title>The Global Catalogue of Microorganisms (GCM) 10K type strain sequencing project: providing services to taxonomists for standard genome sequencing and annotation.</title>
        <authorList>
            <consortium name="The Broad Institute Genomics Platform"/>
            <consortium name="The Broad Institute Genome Sequencing Center for Infectious Disease"/>
            <person name="Wu L."/>
            <person name="Ma J."/>
        </authorList>
    </citation>
    <scope>NUCLEOTIDE SEQUENCE [LARGE SCALE GENOMIC DNA]</scope>
    <source>
        <strain evidence="7">JCM 17695</strain>
    </source>
</reference>
<dbReference type="PANTHER" id="PTHR43859:SF4">
    <property type="entry name" value="BUTANOATE--COA LIGASE AAE1-RELATED"/>
    <property type="match status" value="1"/>
</dbReference>
<evidence type="ECO:0000256" key="2">
    <source>
        <dbReference type="ARBA" id="ARBA00022598"/>
    </source>
</evidence>
<dbReference type="InterPro" id="IPR025110">
    <property type="entry name" value="AMP-bd_C"/>
</dbReference>
<keyword evidence="7" id="KW-1185">Reference proteome</keyword>
<name>A0ABW2TQ28_9PSEU</name>
<organism evidence="6 7">
    <name type="scientific">Actinokineospora soli</name>
    <dbReference type="NCBI Taxonomy" id="1048753"/>
    <lineage>
        <taxon>Bacteria</taxon>
        <taxon>Bacillati</taxon>
        <taxon>Actinomycetota</taxon>
        <taxon>Actinomycetes</taxon>
        <taxon>Pseudonocardiales</taxon>
        <taxon>Pseudonocardiaceae</taxon>
        <taxon>Actinokineospora</taxon>
    </lineage>
</organism>
<dbReference type="SUPFAM" id="SSF56801">
    <property type="entry name" value="Acetyl-CoA synthetase-like"/>
    <property type="match status" value="1"/>
</dbReference>
<feature type="domain" description="AMP-binding enzyme C-terminal" evidence="5">
    <location>
        <begin position="2"/>
        <end position="65"/>
    </location>
</feature>
<sequence>MQDAAVVGVPDPDYGQRFAAFVALKPGARLHATDIRDVVHAHLERFSVPRDVVFVDKVPRNATGKVVKDLLAEQV</sequence>
<evidence type="ECO:0000256" key="4">
    <source>
        <dbReference type="ARBA" id="ARBA00023098"/>
    </source>
</evidence>
<dbReference type="InterPro" id="IPR045851">
    <property type="entry name" value="AMP-bd_C_sf"/>
</dbReference>
<evidence type="ECO:0000313" key="6">
    <source>
        <dbReference type="EMBL" id="MFC7615284.1"/>
    </source>
</evidence>
<dbReference type="Gene3D" id="3.30.300.30">
    <property type="match status" value="1"/>
</dbReference>
<dbReference type="Pfam" id="PF13193">
    <property type="entry name" value="AMP-binding_C"/>
    <property type="match status" value="1"/>
</dbReference>
<keyword evidence="3" id="KW-0276">Fatty acid metabolism</keyword>
<evidence type="ECO:0000256" key="3">
    <source>
        <dbReference type="ARBA" id="ARBA00022832"/>
    </source>
</evidence>
<evidence type="ECO:0000313" key="7">
    <source>
        <dbReference type="Proteomes" id="UP001596512"/>
    </source>
</evidence>
<gene>
    <name evidence="6" type="ORF">ACFQV2_19015</name>
</gene>